<gene>
    <name evidence="1" type="ORF">F383_20302</name>
</gene>
<sequence>MSSIKSNCGDVLCWASKRMTPKR</sequence>
<dbReference type="Proteomes" id="UP000032142">
    <property type="component" value="Unassembled WGS sequence"/>
</dbReference>
<protein>
    <submittedName>
        <fullName evidence="1">Uncharacterized protein</fullName>
    </submittedName>
</protein>
<dbReference type="AlphaFoldDB" id="A0A0B0NMJ5"/>
<organism evidence="1 2">
    <name type="scientific">Gossypium arboreum</name>
    <name type="common">Tree cotton</name>
    <name type="synonym">Gossypium nanking</name>
    <dbReference type="NCBI Taxonomy" id="29729"/>
    <lineage>
        <taxon>Eukaryota</taxon>
        <taxon>Viridiplantae</taxon>
        <taxon>Streptophyta</taxon>
        <taxon>Embryophyta</taxon>
        <taxon>Tracheophyta</taxon>
        <taxon>Spermatophyta</taxon>
        <taxon>Magnoliopsida</taxon>
        <taxon>eudicotyledons</taxon>
        <taxon>Gunneridae</taxon>
        <taxon>Pentapetalae</taxon>
        <taxon>rosids</taxon>
        <taxon>malvids</taxon>
        <taxon>Malvales</taxon>
        <taxon>Malvaceae</taxon>
        <taxon>Malvoideae</taxon>
        <taxon>Gossypium</taxon>
    </lineage>
</organism>
<dbReference type="EMBL" id="KN400803">
    <property type="protein sequence ID" value="KHG14075.1"/>
    <property type="molecule type" value="Genomic_DNA"/>
</dbReference>
<accession>A0A0B0NMJ5</accession>
<evidence type="ECO:0000313" key="2">
    <source>
        <dbReference type="Proteomes" id="UP000032142"/>
    </source>
</evidence>
<proteinExistence type="predicted"/>
<reference evidence="2" key="1">
    <citation type="submission" date="2014-09" db="EMBL/GenBank/DDBJ databases">
        <authorList>
            <person name="Mudge J."/>
            <person name="Ramaraj T."/>
            <person name="Lindquist I.E."/>
            <person name="Bharti A.K."/>
            <person name="Sundararajan A."/>
            <person name="Cameron C.T."/>
            <person name="Woodward J.E."/>
            <person name="May G.D."/>
            <person name="Brubaker C."/>
            <person name="Broadhvest J."/>
            <person name="Wilkins T.A."/>
        </authorList>
    </citation>
    <scope>NUCLEOTIDE SEQUENCE</scope>
    <source>
        <strain evidence="2">cv. AKA8401</strain>
    </source>
</reference>
<keyword evidence="2" id="KW-1185">Reference proteome</keyword>
<name>A0A0B0NMJ5_GOSAR</name>
<evidence type="ECO:0000313" key="1">
    <source>
        <dbReference type="EMBL" id="KHG14075.1"/>
    </source>
</evidence>